<reference evidence="2" key="1">
    <citation type="submission" date="2019-08" db="EMBL/GenBank/DDBJ databases">
        <authorList>
            <person name="Kucharzyk K."/>
            <person name="Murdoch R.W."/>
            <person name="Higgins S."/>
            <person name="Loffler F."/>
        </authorList>
    </citation>
    <scope>NUCLEOTIDE SEQUENCE</scope>
</reference>
<name>A0A644TDU9_9ZZZZ</name>
<organism evidence="2">
    <name type="scientific">bioreactor metagenome</name>
    <dbReference type="NCBI Taxonomy" id="1076179"/>
    <lineage>
        <taxon>unclassified sequences</taxon>
        <taxon>metagenomes</taxon>
        <taxon>ecological metagenomes</taxon>
    </lineage>
</organism>
<feature type="transmembrane region" description="Helical" evidence="1">
    <location>
        <begin position="178"/>
        <end position="200"/>
    </location>
</feature>
<evidence type="ECO:0000256" key="1">
    <source>
        <dbReference type="SAM" id="Phobius"/>
    </source>
</evidence>
<gene>
    <name evidence="2" type="ORF">SDC9_10075</name>
</gene>
<keyword evidence="1" id="KW-0472">Membrane</keyword>
<dbReference type="AlphaFoldDB" id="A0A644TDU9"/>
<sequence length="246" mass="26847">MPYCPDCGVEIGQAKRCPLCGGENPRFTNATASGDKPTLRPECGDQEGGLLGADNEEDPSRTERQKAAWEILSVALAITSATVFLINLLVAKGISWSLYPLASFMFIWFWATAFLLLGRRPRLQALLIAIAPPIFLLSLGFIIGKGAWAWRLALPICLLAEGIAAIIGLLARNTRRKGLNILAFVLAGCALLCIGIELFIDIFLENPIRPGWSVVTALALLPIAVFLLYIHHRVATSTNLHRLFKL</sequence>
<feature type="transmembrane region" description="Helical" evidence="1">
    <location>
        <begin position="96"/>
        <end position="118"/>
    </location>
</feature>
<dbReference type="EMBL" id="VSSQ01000025">
    <property type="protein sequence ID" value="MPL64422.1"/>
    <property type="molecule type" value="Genomic_DNA"/>
</dbReference>
<keyword evidence="1" id="KW-1133">Transmembrane helix</keyword>
<feature type="transmembrane region" description="Helical" evidence="1">
    <location>
        <begin position="149"/>
        <end position="171"/>
    </location>
</feature>
<feature type="transmembrane region" description="Helical" evidence="1">
    <location>
        <begin position="125"/>
        <end position="143"/>
    </location>
</feature>
<dbReference type="Pfam" id="PF19845">
    <property type="entry name" value="DUF6320"/>
    <property type="match status" value="1"/>
</dbReference>
<keyword evidence="1" id="KW-0812">Transmembrane</keyword>
<comment type="caution">
    <text evidence="2">The sequence shown here is derived from an EMBL/GenBank/DDBJ whole genome shotgun (WGS) entry which is preliminary data.</text>
</comment>
<feature type="transmembrane region" description="Helical" evidence="1">
    <location>
        <begin position="71"/>
        <end position="90"/>
    </location>
</feature>
<feature type="transmembrane region" description="Helical" evidence="1">
    <location>
        <begin position="212"/>
        <end position="230"/>
    </location>
</feature>
<dbReference type="InterPro" id="IPR046283">
    <property type="entry name" value="DUF6320"/>
</dbReference>
<evidence type="ECO:0000313" key="2">
    <source>
        <dbReference type="EMBL" id="MPL64422.1"/>
    </source>
</evidence>
<accession>A0A644TDU9</accession>
<protein>
    <submittedName>
        <fullName evidence="2">Uncharacterized protein</fullName>
    </submittedName>
</protein>
<proteinExistence type="predicted"/>